<dbReference type="Proteomes" id="UP000006753">
    <property type="component" value="Unassembled WGS sequence"/>
</dbReference>
<feature type="chain" id="PRO_5003854237" evidence="1">
    <location>
        <begin position="18"/>
        <end position="129"/>
    </location>
</feature>
<keyword evidence="3" id="KW-1185">Reference proteome</keyword>
<dbReference type="HOGENOM" id="CLU_1678288_0_0_1"/>
<organism evidence="2 3">
    <name type="scientific">Marssonina brunnea f. sp. multigermtubi (strain MB_m1)</name>
    <name type="common">Marssonina leaf spot fungus</name>
    <dbReference type="NCBI Taxonomy" id="1072389"/>
    <lineage>
        <taxon>Eukaryota</taxon>
        <taxon>Fungi</taxon>
        <taxon>Dikarya</taxon>
        <taxon>Ascomycota</taxon>
        <taxon>Pezizomycotina</taxon>
        <taxon>Leotiomycetes</taxon>
        <taxon>Helotiales</taxon>
        <taxon>Drepanopezizaceae</taxon>
        <taxon>Drepanopeziza</taxon>
    </lineage>
</organism>
<dbReference type="AlphaFoldDB" id="K1W7F7"/>
<evidence type="ECO:0000313" key="3">
    <source>
        <dbReference type="Proteomes" id="UP000006753"/>
    </source>
</evidence>
<dbReference type="EMBL" id="JH921452">
    <property type="protein sequence ID" value="EKD13010.1"/>
    <property type="molecule type" value="Genomic_DNA"/>
</dbReference>
<reference evidence="2 3" key="1">
    <citation type="journal article" date="2012" name="BMC Genomics">
        <title>Sequencing the genome of Marssonina brunnea reveals fungus-poplar co-evolution.</title>
        <authorList>
            <person name="Zhu S."/>
            <person name="Cao Y.-Z."/>
            <person name="Jiang C."/>
            <person name="Tan B.-Y."/>
            <person name="Wang Z."/>
            <person name="Feng S."/>
            <person name="Zhang L."/>
            <person name="Su X.-H."/>
            <person name="Brejova B."/>
            <person name="Vinar T."/>
            <person name="Xu M."/>
            <person name="Wang M.-X."/>
            <person name="Zhang S.-G."/>
            <person name="Huang M.-R."/>
            <person name="Wu R."/>
            <person name="Zhou Y."/>
        </authorList>
    </citation>
    <scope>NUCLEOTIDE SEQUENCE [LARGE SCALE GENOMIC DNA]</scope>
    <source>
        <strain evidence="2 3">MB_m1</strain>
    </source>
</reference>
<dbReference type="InParanoid" id="K1W7F7"/>
<dbReference type="KEGG" id="mbe:MBM_08772"/>
<sequence length="129" mass="14309">MMFINNIVAVAILAASAVTPRTITLCDDPDFVNCQYPPASTDLCGQTPLFDSSNLFFLLNKADKFKENLRMGSDRASSLDTLGATCEFFVDFYCFPQSGSFNYTGKIDKLFLAPGLEHFDDTISSFRCK</sequence>
<evidence type="ECO:0000313" key="2">
    <source>
        <dbReference type="EMBL" id="EKD13010.1"/>
    </source>
</evidence>
<gene>
    <name evidence="2" type="ORF">MBM_08772</name>
</gene>
<accession>K1W7F7</accession>
<name>K1W7F7_MARBU</name>
<keyword evidence="1" id="KW-0732">Signal</keyword>
<evidence type="ECO:0000256" key="1">
    <source>
        <dbReference type="SAM" id="SignalP"/>
    </source>
</evidence>
<protein>
    <submittedName>
        <fullName evidence="2">Uncharacterized protein</fullName>
    </submittedName>
</protein>
<proteinExistence type="predicted"/>
<dbReference type="OrthoDB" id="5401396at2759"/>
<feature type="signal peptide" evidence="1">
    <location>
        <begin position="1"/>
        <end position="17"/>
    </location>
</feature>